<protein>
    <submittedName>
        <fullName evidence="2">ERF superfamily protein</fullName>
    </submittedName>
</protein>
<dbReference type="InterPro" id="IPR007499">
    <property type="entry name" value="ERF_bacteria_virus"/>
</dbReference>
<feature type="region of interest" description="Disordered" evidence="1">
    <location>
        <begin position="118"/>
        <end position="149"/>
    </location>
</feature>
<evidence type="ECO:0000313" key="2">
    <source>
        <dbReference type="EMBL" id="DAE09295.1"/>
    </source>
</evidence>
<dbReference type="Pfam" id="PF04404">
    <property type="entry name" value="ERF"/>
    <property type="match status" value="1"/>
</dbReference>
<accession>A0A8S5PQ57</accession>
<proteinExistence type="predicted"/>
<evidence type="ECO:0000256" key="1">
    <source>
        <dbReference type="SAM" id="MobiDB-lite"/>
    </source>
</evidence>
<reference evidence="2" key="1">
    <citation type="journal article" date="2021" name="Proc. Natl. Acad. Sci. U.S.A.">
        <title>A Catalog of Tens of Thousands of Viruses from Human Metagenomes Reveals Hidden Associations with Chronic Diseases.</title>
        <authorList>
            <person name="Tisza M.J."/>
            <person name="Buck C.B."/>
        </authorList>
    </citation>
    <scope>NUCLEOTIDE SEQUENCE</scope>
    <source>
        <strain evidence="2">Ct5cR14</strain>
    </source>
</reference>
<dbReference type="EMBL" id="BK015486">
    <property type="protein sequence ID" value="DAE09295.1"/>
    <property type="molecule type" value="Genomic_DNA"/>
</dbReference>
<sequence>MKELIAIQSELKAPKSQFNKFGGYKYRKAEDILEAVKPLLNKQKCTLTITDDIVMVGNRIYVKATATIKNEKGECETTTGWAREEETKKGMDGSQITGASSSYARKYALNGLFAIDDNADSDTTNDGQQQTQTQQPAAQQTASPQYHPSDLNEGLAYLSRCVSKDNLLWVIQHYQPLCSNTQFMQAVSAKKKQLGIQ</sequence>
<feature type="compositionally biased region" description="Low complexity" evidence="1">
    <location>
        <begin position="128"/>
        <end position="145"/>
    </location>
</feature>
<organism evidence="2">
    <name type="scientific">Podoviridae sp. ct5cR14</name>
    <dbReference type="NCBI Taxonomy" id="2825220"/>
    <lineage>
        <taxon>Viruses</taxon>
        <taxon>Duplodnaviria</taxon>
        <taxon>Heunggongvirae</taxon>
        <taxon>Uroviricota</taxon>
        <taxon>Caudoviricetes</taxon>
    </lineage>
</organism>
<name>A0A8S5PQ57_9CAUD</name>